<dbReference type="AlphaFoldDB" id="A0A094YHX6"/>
<evidence type="ECO:0000313" key="2">
    <source>
        <dbReference type="EMBL" id="GEL50466.1"/>
    </source>
</evidence>
<evidence type="ECO:0000313" key="6">
    <source>
        <dbReference type="Proteomes" id="UP000321800"/>
    </source>
</evidence>
<dbReference type="EMBL" id="JOKM01000106">
    <property type="protein sequence ID" value="KGB20937.1"/>
    <property type="molecule type" value="Genomic_DNA"/>
</dbReference>
<gene>
    <name evidence="3" type="ORF">AtDm6_3302</name>
    <name evidence="2" type="ORF">ATR01nite_15410</name>
    <name evidence="1" type="ORF">CIW82_08795</name>
</gene>
<dbReference type="Proteomes" id="UP000321800">
    <property type="component" value="Unassembled WGS sequence"/>
</dbReference>
<dbReference type="EMBL" id="BJVR01000012">
    <property type="protein sequence ID" value="GEL50466.1"/>
    <property type="molecule type" value="Genomic_DNA"/>
</dbReference>
<organism evidence="3 4">
    <name type="scientific">Acetobacter tropicalis</name>
    <dbReference type="NCBI Taxonomy" id="104102"/>
    <lineage>
        <taxon>Bacteria</taxon>
        <taxon>Pseudomonadati</taxon>
        <taxon>Pseudomonadota</taxon>
        <taxon>Alphaproteobacteria</taxon>
        <taxon>Acetobacterales</taxon>
        <taxon>Acetobacteraceae</taxon>
        <taxon>Acetobacter</taxon>
    </lineage>
</organism>
<reference evidence="1 5" key="2">
    <citation type="submission" date="2017-08" db="EMBL/GenBank/DDBJ databases">
        <title>Complete Genome Sequence of Acetobacter tropicalis Oregon-R-modENCODE STRAIN BDGP1, an acetic acid bacterium isolated from Drosophila melanogaster gut.</title>
        <authorList>
            <person name="Wan K.H."/>
            <person name="Yu C."/>
            <person name="Park S."/>
            <person name="Hammonds A.S."/>
            <person name="Booth B.W."/>
            <person name="Celniker S.E."/>
        </authorList>
    </citation>
    <scope>NUCLEOTIDE SEQUENCE [LARGE SCALE GENOMIC DNA]</scope>
    <source>
        <strain evidence="1 5">BDGP1</strain>
    </source>
</reference>
<protein>
    <recommendedName>
        <fullName evidence="7">Lipoprotein</fullName>
    </recommendedName>
</protein>
<evidence type="ECO:0000313" key="5">
    <source>
        <dbReference type="Proteomes" id="UP000220394"/>
    </source>
</evidence>
<accession>A0A094YHX6</accession>
<evidence type="ECO:0000313" key="3">
    <source>
        <dbReference type="EMBL" id="KGB20937.1"/>
    </source>
</evidence>
<dbReference type="PATRIC" id="fig|104102.7.peg.3257"/>
<dbReference type="EMBL" id="CP022699">
    <property type="protein sequence ID" value="ATJ90774.1"/>
    <property type="molecule type" value="Genomic_DNA"/>
</dbReference>
<evidence type="ECO:0000313" key="4">
    <source>
        <dbReference type="Proteomes" id="UP000029448"/>
    </source>
</evidence>
<dbReference type="STRING" id="104102.AtDm6_3302"/>
<dbReference type="Proteomes" id="UP000029448">
    <property type="component" value="Unassembled WGS sequence"/>
</dbReference>
<evidence type="ECO:0008006" key="7">
    <source>
        <dbReference type="Google" id="ProtNLM"/>
    </source>
</evidence>
<reference evidence="2 6" key="3">
    <citation type="submission" date="2019-07" db="EMBL/GenBank/DDBJ databases">
        <title>Whole genome shotgun sequence of Acetobacter tropicalis NBRC 16470.</title>
        <authorList>
            <person name="Hosoyama A."/>
            <person name="Uohara A."/>
            <person name="Ohji S."/>
            <person name="Ichikawa N."/>
        </authorList>
    </citation>
    <scope>NUCLEOTIDE SEQUENCE [LARGE SCALE GENOMIC DNA]</scope>
    <source>
        <strain evidence="2 6">NBRC 16470</strain>
    </source>
</reference>
<reference evidence="3 4" key="1">
    <citation type="submission" date="2014-06" db="EMBL/GenBank/DDBJ databases">
        <title>Functional and comparative genomic analyses of the Drosophila gut microbiota identify candidate symbiosis factors.</title>
        <authorList>
            <person name="Newell P.D."/>
            <person name="Chaston J.M."/>
            <person name="Douglas A.E."/>
        </authorList>
    </citation>
    <scope>NUCLEOTIDE SEQUENCE [LARGE SCALE GENOMIC DNA]</scope>
    <source>
        <strain evidence="3 4">DmCS_006</strain>
    </source>
</reference>
<dbReference type="KEGG" id="ato:CIW82_08795"/>
<sequence>MSPDSHMPHDLSHPHRLLPRVALSGFVALGLLTALAGCGDEESQSVSFAPSCPLTHIPPEAADYYQYEGKTFTFPHLVTRASILKLQGDCLAAGRKDLQTRIALRFVVSRGMAAHDGTVTLPWFIAVVHGDKIVNKHVFHHTFQFPANLSSYTTDTHVVTVDLPIPPKNTESDYRFEVGFQLTKDQLDYNETHLKKVDYQAY</sequence>
<name>A0A094YHX6_9PROT</name>
<keyword evidence="4" id="KW-1185">Reference proteome</keyword>
<evidence type="ECO:0000313" key="1">
    <source>
        <dbReference type="EMBL" id="ATJ90774.1"/>
    </source>
</evidence>
<proteinExistence type="predicted"/>
<dbReference type="Proteomes" id="UP000220394">
    <property type="component" value="Chromosome"/>
</dbReference>